<feature type="chain" id="PRO_5043799569" description="DUF7735 domain-containing protein" evidence="2">
    <location>
        <begin position="19"/>
        <end position="252"/>
    </location>
</feature>
<organism evidence="4 5">
    <name type="scientific">Apiospora kogelbergensis</name>
    <dbReference type="NCBI Taxonomy" id="1337665"/>
    <lineage>
        <taxon>Eukaryota</taxon>
        <taxon>Fungi</taxon>
        <taxon>Dikarya</taxon>
        <taxon>Ascomycota</taxon>
        <taxon>Pezizomycotina</taxon>
        <taxon>Sordariomycetes</taxon>
        <taxon>Xylariomycetidae</taxon>
        <taxon>Amphisphaeriales</taxon>
        <taxon>Apiosporaceae</taxon>
        <taxon>Apiospora</taxon>
    </lineage>
</organism>
<sequence length="252" mass="26184">MYPLHGLLAFAALPVALARFTPSIPIATALPPATSESGFIQARAGVTTATDEPIPTSTTDPWECVLANVTKYFEVVTPTGVFSEALLSYGSVLIKPCLATATGLDELDCTVTKSEDWCAFSTTAPPAIATSYASYASSAADFWRSNSASISSISSSCPNWWGRPDAAQHVWLSQYITHAGCYLAAHPSTSTNSLSSARPGLSSVALPSSQGSSTANPDLPGASAAANSDTATSGAASLSFPFLRYVFRALAW</sequence>
<dbReference type="EMBL" id="JAQQWP010000008">
    <property type="protein sequence ID" value="KAK8106510.1"/>
    <property type="molecule type" value="Genomic_DNA"/>
</dbReference>
<dbReference type="Proteomes" id="UP001392437">
    <property type="component" value="Unassembled WGS sequence"/>
</dbReference>
<keyword evidence="2" id="KW-0732">Signal</keyword>
<protein>
    <recommendedName>
        <fullName evidence="3">DUF7735 domain-containing protein</fullName>
    </recommendedName>
</protein>
<feature type="signal peptide" evidence="2">
    <location>
        <begin position="1"/>
        <end position="18"/>
    </location>
</feature>
<evidence type="ECO:0000313" key="5">
    <source>
        <dbReference type="Proteomes" id="UP001392437"/>
    </source>
</evidence>
<name>A0AAW0QQY0_9PEZI</name>
<evidence type="ECO:0000313" key="4">
    <source>
        <dbReference type="EMBL" id="KAK8106510.1"/>
    </source>
</evidence>
<dbReference type="Pfam" id="PF24870">
    <property type="entry name" value="DUF7735"/>
    <property type="match status" value="1"/>
</dbReference>
<evidence type="ECO:0000259" key="3">
    <source>
        <dbReference type="Pfam" id="PF24870"/>
    </source>
</evidence>
<feature type="domain" description="DUF7735" evidence="3">
    <location>
        <begin position="55"/>
        <end position="189"/>
    </location>
</feature>
<dbReference type="AlphaFoldDB" id="A0AAW0QQY0"/>
<accession>A0AAW0QQY0</accession>
<evidence type="ECO:0000256" key="2">
    <source>
        <dbReference type="SAM" id="SignalP"/>
    </source>
</evidence>
<proteinExistence type="predicted"/>
<feature type="compositionally biased region" description="Polar residues" evidence="1">
    <location>
        <begin position="205"/>
        <end position="216"/>
    </location>
</feature>
<reference evidence="4 5" key="1">
    <citation type="submission" date="2023-01" db="EMBL/GenBank/DDBJ databases">
        <title>Analysis of 21 Apiospora genomes using comparative genomics revels a genus with tremendous synthesis potential of carbohydrate active enzymes and secondary metabolites.</title>
        <authorList>
            <person name="Sorensen T."/>
        </authorList>
    </citation>
    <scope>NUCLEOTIDE SEQUENCE [LARGE SCALE GENOMIC DNA]</scope>
    <source>
        <strain evidence="4 5">CBS 117206</strain>
    </source>
</reference>
<dbReference type="InterPro" id="IPR056637">
    <property type="entry name" value="DUF7735"/>
</dbReference>
<comment type="caution">
    <text evidence="4">The sequence shown here is derived from an EMBL/GenBank/DDBJ whole genome shotgun (WGS) entry which is preliminary data.</text>
</comment>
<evidence type="ECO:0000256" key="1">
    <source>
        <dbReference type="SAM" id="MobiDB-lite"/>
    </source>
</evidence>
<feature type="region of interest" description="Disordered" evidence="1">
    <location>
        <begin position="201"/>
        <end position="226"/>
    </location>
</feature>
<keyword evidence="5" id="KW-1185">Reference proteome</keyword>
<gene>
    <name evidence="4" type="ORF">PG999_009869</name>
</gene>